<evidence type="ECO:0000313" key="7">
    <source>
        <dbReference type="EMBL" id="RWS13164.1"/>
    </source>
</evidence>
<proteinExistence type="predicted"/>
<keyword evidence="3 5" id="KW-1133">Transmembrane helix</keyword>
<dbReference type="PANTHER" id="PTHR21706:SF15">
    <property type="entry name" value="TRANSMEMBRANE PROTEIN 65"/>
    <property type="match status" value="1"/>
</dbReference>
<feature type="transmembrane region" description="Helical" evidence="5">
    <location>
        <begin position="21"/>
        <end position="44"/>
    </location>
</feature>
<comment type="subcellular location">
    <subcellularLocation>
        <location evidence="1">Membrane</location>
        <topology evidence="1">Multi-pass membrane protein</topology>
    </subcellularLocation>
</comment>
<dbReference type="EMBL" id="NCKU01000937">
    <property type="protein sequence ID" value="RWS13606.1"/>
    <property type="molecule type" value="Genomic_DNA"/>
</dbReference>
<reference evidence="7" key="2">
    <citation type="submission" date="2018-11" db="EMBL/GenBank/DDBJ databases">
        <title>Trombidioid mite genomics.</title>
        <authorList>
            <person name="Dong X."/>
        </authorList>
    </citation>
    <scope>NUCLEOTIDE SEQUENCE</scope>
    <source>
        <strain evidence="7">UoL-WK</strain>
    </source>
</reference>
<dbReference type="OrthoDB" id="430821at2759"/>
<evidence type="ECO:0000256" key="1">
    <source>
        <dbReference type="ARBA" id="ARBA00004141"/>
    </source>
</evidence>
<evidence type="ECO:0000313" key="6">
    <source>
        <dbReference type="EMBL" id="RWS13148.1"/>
    </source>
</evidence>
<dbReference type="GO" id="GO:0005739">
    <property type="term" value="C:mitochondrion"/>
    <property type="evidence" value="ECO:0007669"/>
    <property type="project" value="TreeGrafter"/>
</dbReference>
<comment type="caution">
    <text evidence="7">The sequence shown here is derived from an EMBL/GenBank/DDBJ whole genome shotgun (WGS) entry which is preliminary data.</text>
</comment>
<dbReference type="PANTHER" id="PTHR21706">
    <property type="entry name" value="TRANSMEMBRANE PROTEIN 65"/>
    <property type="match status" value="1"/>
</dbReference>
<dbReference type="Proteomes" id="UP000285301">
    <property type="component" value="Unassembled WGS sequence"/>
</dbReference>
<evidence type="ECO:0000256" key="5">
    <source>
        <dbReference type="SAM" id="Phobius"/>
    </source>
</evidence>
<organism evidence="7 9">
    <name type="scientific">Dinothrombium tinctorium</name>
    <dbReference type="NCBI Taxonomy" id="1965070"/>
    <lineage>
        <taxon>Eukaryota</taxon>
        <taxon>Metazoa</taxon>
        <taxon>Ecdysozoa</taxon>
        <taxon>Arthropoda</taxon>
        <taxon>Chelicerata</taxon>
        <taxon>Arachnida</taxon>
        <taxon>Acari</taxon>
        <taxon>Acariformes</taxon>
        <taxon>Trombidiformes</taxon>
        <taxon>Prostigmata</taxon>
        <taxon>Anystina</taxon>
        <taxon>Parasitengona</taxon>
        <taxon>Trombidioidea</taxon>
        <taxon>Trombidiidae</taxon>
        <taxon>Dinothrombium</taxon>
    </lineage>
</organism>
<evidence type="ECO:0000256" key="3">
    <source>
        <dbReference type="ARBA" id="ARBA00022989"/>
    </source>
</evidence>
<dbReference type="GO" id="GO:0016020">
    <property type="term" value="C:membrane"/>
    <property type="evidence" value="ECO:0007669"/>
    <property type="project" value="UniProtKB-SubCell"/>
</dbReference>
<keyword evidence="4 5" id="KW-0472">Membrane</keyword>
<protein>
    <submittedName>
        <fullName evidence="7">Transmembrane protein 65-like protein</fullName>
    </submittedName>
</protein>
<sequence>MIIGSDTNQSKEPPSLQQLKLIFIHQALPFIGFGFLDNFIMIIAGDYIDTTIGVTLGISTMAAAGLGNAVSDVAGIGSAWYVETIAGKIGVEYPKISEAQSDMPRTRWCVQLGRVFGITVGCLLGMLPLLFLPRKHDTKSNPEDT</sequence>
<evidence type="ECO:0000313" key="9">
    <source>
        <dbReference type="Proteomes" id="UP000285301"/>
    </source>
</evidence>
<evidence type="ECO:0000256" key="4">
    <source>
        <dbReference type="ARBA" id="ARBA00023136"/>
    </source>
</evidence>
<dbReference type="InterPro" id="IPR019537">
    <property type="entry name" value="TMEM65"/>
</dbReference>
<dbReference type="AlphaFoldDB" id="A0A3S4R8Z7"/>
<dbReference type="Pfam" id="PF10507">
    <property type="entry name" value="TMEM65"/>
    <property type="match status" value="1"/>
</dbReference>
<accession>A0A3S4R8Z7</accession>
<dbReference type="EMBL" id="NCKU01001077">
    <property type="protein sequence ID" value="RWS13164.1"/>
    <property type="molecule type" value="Genomic_DNA"/>
</dbReference>
<dbReference type="EMBL" id="NCKU01001080">
    <property type="protein sequence ID" value="RWS13148.1"/>
    <property type="molecule type" value="Genomic_DNA"/>
</dbReference>
<feature type="transmembrane region" description="Helical" evidence="5">
    <location>
        <begin position="112"/>
        <end position="132"/>
    </location>
</feature>
<evidence type="ECO:0000256" key="2">
    <source>
        <dbReference type="ARBA" id="ARBA00022692"/>
    </source>
</evidence>
<evidence type="ECO:0000313" key="8">
    <source>
        <dbReference type="EMBL" id="RWS13606.1"/>
    </source>
</evidence>
<keyword evidence="2 5" id="KW-0812">Transmembrane</keyword>
<gene>
    <name evidence="8" type="ORF">B4U79_02279</name>
    <name evidence="6" type="ORF">B4U79_09447</name>
    <name evidence="7" type="ORF">B4U79_09762</name>
</gene>
<reference evidence="7 9" key="1">
    <citation type="journal article" date="2018" name="Gigascience">
        <title>Genomes of trombidid mites reveal novel predicted allergens and laterally-transferred genes associated with secondary metabolism.</title>
        <authorList>
            <person name="Dong X."/>
            <person name="Chaisiri K."/>
            <person name="Xia D."/>
            <person name="Armstrong S.D."/>
            <person name="Fang Y."/>
            <person name="Donnelly M.J."/>
            <person name="Kadowaki T."/>
            <person name="McGarry J.W."/>
            <person name="Darby A.C."/>
            <person name="Makepeace B.L."/>
        </authorList>
    </citation>
    <scope>NUCLEOTIDE SEQUENCE [LARGE SCALE GENOMIC DNA]</scope>
    <source>
        <strain evidence="7">UoL-WK</strain>
    </source>
</reference>
<name>A0A3S4R8Z7_9ACAR</name>
<dbReference type="STRING" id="1965070.A0A3S4R8Z7"/>
<keyword evidence="9" id="KW-1185">Reference proteome</keyword>